<keyword evidence="1" id="KW-0732">Signal</keyword>
<dbReference type="KEGG" id="sacz:AOT14_03860"/>
<keyword evidence="3" id="KW-1185">Reference proteome</keyword>
<evidence type="ECO:0000313" key="2">
    <source>
        <dbReference type="EMBL" id="ALJ26838.1"/>
    </source>
</evidence>
<dbReference type="InterPro" id="IPR015943">
    <property type="entry name" value="WD40/YVTN_repeat-like_dom_sf"/>
</dbReference>
<proteinExistence type="predicted"/>
<dbReference type="InterPro" id="IPR011044">
    <property type="entry name" value="Quino_amine_DH_bsu"/>
</dbReference>
<sequence length="377" mass="41458" precursor="true">MRYRMAMFFLPVLLAACTVGIRPEFTQSFVDANRGLDDDAWSAGYSPQMGLLAVGRDSGRLELWDARRKDVRIALQAHELRTQDITFGPADGIVISRSSFGNVEVGDIVQYENGPKVWDARSGELLHAFREGHWKPGAASATPLRGLYLLASYDELHIYDHASRALVGAPLRVPGDGGVTCLDWDEASGLIAAGTDRGVVLLLRLQRDAAIPRLEVVDRHAAHAPGPRNDMLAVMLLDKGTRLVTVQRSPARAKVLQHDVPPLYRGLQHETVRWNLAGWQREHVYSSSLVGVHQAGFTRGEDWLVLAGVAGGNARMEGKIELLDVRGGVAWLYRANTTHASGVLLPSAREALLLQHGRATRVRYLDQAQSVPWSPPR</sequence>
<dbReference type="PATRIC" id="fig|128780.6.peg.392"/>
<dbReference type="Proteomes" id="UP000061010">
    <property type="component" value="Chromosome"/>
</dbReference>
<dbReference type="EMBL" id="CP012900">
    <property type="protein sequence ID" value="ALJ26838.1"/>
    <property type="molecule type" value="Genomic_DNA"/>
</dbReference>
<evidence type="ECO:0000313" key="3">
    <source>
        <dbReference type="Proteomes" id="UP000061010"/>
    </source>
</evidence>
<dbReference type="Gene3D" id="2.130.10.10">
    <property type="entry name" value="YVTN repeat-like/Quinoprotein amine dehydrogenase"/>
    <property type="match status" value="1"/>
</dbReference>
<reference evidence="2 3" key="1">
    <citation type="journal article" date="2015" name="Genome Announc.">
        <title>Complete Genome Sequencing of Stenotrophomonas acidaminiphila ZAC14D2_NAIMI4_2, a Multidrug-Resistant Strain Isolated from Sediments of a Polluted River in Mexico, Uncovers New Antibiotic Resistance Genes and a Novel Class-II Lasso Peptide Biosynthesis Gene Cluster.</title>
        <authorList>
            <person name="Vinuesa P."/>
            <person name="Ochoa-Sanchez L.E."/>
        </authorList>
    </citation>
    <scope>NUCLEOTIDE SEQUENCE [LARGE SCALE GENOMIC DNA]</scope>
    <source>
        <strain evidence="2 3">ZAC14D2_NAIMI4_2</strain>
    </source>
</reference>
<gene>
    <name evidence="2" type="ORF">AOT14_03860</name>
</gene>
<dbReference type="SUPFAM" id="SSF50969">
    <property type="entry name" value="YVTN repeat-like/Quinoprotein amine dehydrogenase"/>
    <property type="match status" value="1"/>
</dbReference>
<organism evidence="2 3">
    <name type="scientific">Stenotrophomonas acidaminiphila</name>
    <dbReference type="NCBI Taxonomy" id="128780"/>
    <lineage>
        <taxon>Bacteria</taxon>
        <taxon>Pseudomonadati</taxon>
        <taxon>Pseudomonadota</taxon>
        <taxon>Gammaproteobacteria</taxon>
        <taxon>Lysobacterales</taxon>
        <taxon>Lysobacteraceae</taxon>
        <taxon>Stenotrophomonas</taxon>
    </lineage>
</organism>
<evidence type="ECO:0000256" key="1">
    <source>
        <dbReference type="SAM" id="SignalP"/>
    </source>
</evidence>
<dbReference type="PROSITE" id="PS51257">
    <property type="entry name" value="PROKAR_LIPOPROTEIN"/>
    <property type="match status" value="1"/>
</dbReference>
<feature type="signal peptide" evidence="1">
    <location>
        <begin position="1"/>
        <end position="21"/>
    </location>
</feature>
<dbReference type="AlphaFoldDB" id="A0A0S1AVL9"/>
<feature type="chain" id="PRO_5006588487" evidence="1">
    <location>
        <begin position="22"/>
        <end position="377"/>
    </location>
</feature>
<protein>
    <submittedName>
        <fullName evidence="2">Uncharacterized protein</fullName>
    </submittedName>
</protein>
<accession>A0A0S1AVL9</accession>
<name>A0A0S1AVL9_9GAMM</name>